<evidence type="ECO:0000256" key="5">
    <source>
        <dbReference type="ARBA" id="ARBA00023136"/>
    </source>
</evidence>
<reference evidence="8 9" key="1">
    <citation type="journal article" date="2018" name="Sci. Data">
        <title>The draft genome sequence of cork oak.</title>
        <authorList>
            <person name="Ramos A.M."/>
            <person name="Usie A."/>
            <person name="Barbosa P."/>
            <person name="Barros P.M."/>
            <person name="Capote T."/>
            <person name="Chaves I."/>
            <person name="Simoes F."/>
            <person name="Abreu I."/>
            <person name="Carrasquinho I."/>
            <person name="Faro C."/>
            <person name="Guimaraes J.B."/>
            <person name="Mendonca D."/>
            <person name="Nobrega F."/>
            <person name="Rodrigues L."/>
            <person name="Saibo N.J.M."/>
            <person name="Varela M.C."/>
            <person name="Egas C."/>
            <person name="Matos J."/>
            <person name="Miguel C.M."/>
            <person name="Oliveira M.M."/>
            <person name="Ricardo C.P."/>
            <person name="Goncalves S."/>
        </authorList>
    </citation>
    <scope>NUCLEOTIDE SEQUENCE [LARGE SCALE GENOMIC DNA]</scope>
    <source>
        <strain evidence="9">cv. HL8</strain>
    </source>
</reference>
<evidence type="ECO:0000256" key="3">
    <source>
        <dbReference type="ARBA" id="ARBA00022729"/>
    </source>
</evidence>
<keyword evidence="2" id="KW-0433">Leucine-rich repeat</keyword>
<evidence type="ECO:0000313" key="9">
    <source>
        <dbReference type="Proteomes" id="UP000237347"/>
    </source>
</evidence>
<keyword evidence="3 7" id="KW-0732">Signal</keyword>
<evidence type="ECO:0000256" key="1">
    <source>
        <dbReference type="ARBA" id="ARBA00004370"/>
    </source>
</evidence>
<evidence type="ECO:0000256" key="4">
    <source>
        <dbReference type="ARBA" id="ARBA00022737"/>
    </source>
</evidence>
<evidence type="ECO:0000256" key="7">
    <source>
        <dbReference type="SAM" id="SignalP"/>
    </source>
</evidence>
<dbReference type="FunFam" id="3.80.10.10:FF:000041">
    <property type="entry name" value="LRR receptor-like serine/threonine-protein kinase ERECTA"/>
    <property type="match status" value="1"/>
</dbReference>
<evidence type="ECO:0000313" key="8">
    <source>
        <dbReference type="EMBL" id="KAK7849732.1"/>
    </source>
</evidence>
<dbReference type="PANTHER" id="PTHR48064">
    <property type="entry name" value="OS01G0750400 PROTEIN"/>
    <property type="match status" value="1"/>
</dbReference>
<accession>A0AAW0LFP9</accession>
<dbReference type="Pfam" id="PF00560">
    <property type="entry name" value="LRR_1"/>
    <property type="match status" value="4"/>
</dbReference>
<dbReference type="GO" id="GO:0016020">
    <property type="term" value="C:membrane"/>
    <property type="evidence" value="ECO:0007669"/>
    <property type="project" value="UniProtKB-SubCell"/>
</dbReference>
<proteinExistence type="predicted"/>
<dbReference type="PANTHER" id="PTHR48064:SF1">
    <property type="entry name" value="RECEPTOR-LIKE PROTEIN 51-RELATED"/>
    <property type="match status" value="1"/>
</dbReference>
<organism evidence="8 9">
    <name type="scientific">Quercus suber</name>
    <name type="common">Cork oak</name>
    <dbReference type="NCBI Taxonomy" id="58331"/>
    <lineage>
        <taxon>Eukaryota</taxon>
        <taxon>Viridiplantae</taxon>
        <taxon>Streptophyta</taxon>
        <taxon>Embryophyta</taxon>
        <taxon>Tracheophyta</taxon>
        <taxon>Spermatophyta</taxon>
        <taxon>Magnoliopsida</taxon>
        <taxon>eudicotyledons</taxon>
        <taxon>Gunneridae</taxon>
        <taxon>Pentapetalae</taxon>
        <taxon>rosids</taxon>
        <taxon>fabids</taxon>
        <taxon>Fagales</taxon>
        <taxon>Fagaceae</taxon>
        <taxon>Quercus</taxon>
    </lineage>
</organism>
<keyword evidence="4" id="KW-0677">Repeat</keyword>
<dbReference type="AlphaFoldDB" id="A0AAW0LFP9"/>
<dbReference type="InterPro" id="IPR032675">
    <property type="entry name" value="LRR_dom_sf"/>
</dbReference>
<dbReference type="EMBL" id="PKMF04000109">
    <property type="protein sequence ID" value="KAK7849732.1"/>
    <property type="molecule type" value="Genomic_DNA"/>
</dbReference>
<dbReference type="InterPro" id="IPR001611">
    <property type="entry name" value="Leu-rich_rpt"/>
</dbReference>
<dbReference type="Gene3D" id="3.80.10.10">
    <property type="entry name" value="Ribonuclease Inhibitor"/>
    <property type="match status" value="2"/>
</dbReference>
<dbReference type="PRINTS" id="PR00019">
    <property type="entry name" value="LEURICHRPT"/>
</dbReference>
<protein>
    <submittedName>
        <fullName evidence="8">Receptor-like protein 32</fullName>
    </submittedName>
</protein>
<dbReference type="SUPFAM" id="SSF52058">
    <property type="entry name" value="L domain-like"/>
    <property type="match status" value="1"/>
</dbReference>
<feature type="signal peptide" evidence="7">
    <location>
        <begin position="1"/>
        <end position="25"/>
    </location>
</feature>
<name>A0AAW0LFP9_QUESU</name>
<gene>
    <name evidence="8" type="primary">RLP32_0</name>
    <name evidence="8" type="ORF">CFP56_002394</name>
</gene>
<dbReference type="Proteomes" id="UP000237347">
    <property type="component" value="Unassembled WGS sequence"/>
</dbReference>
<feature type="chain" id="PRO_5043788264" evidence="7">
    <location>
        <begin position="26"/>
        <end position="234"/>
    </location>
</feature>
<comment type="caution">
    <text evidence="8">The sequence shown here is derived from an EMBL/GenBank/DDBJ whole genome shotgun (WGS) entry which is preliminary data.</text>
</comment>
<sequence>MMSRFIWLSQLFYLLLLLHFQLTSSSSSSFSSSSALLQVPLKLSQLSQLTSLDLSHNGFVYLEESFMKRLVKNLTKLRELQLDKVDMSLVSVRLIPASLENLTKVTEIFLKSSNFIGHIPRSLSFLKDLKYIDLSNNNFEGKIPNFLTIFTKLIEVDLSNNQLTSQISEFHRSNSLQILRVGNNKLYGSIPKSISNLANLIDLDISSNNLSGIVDFDKRTKLKYLQDLNLSYNS</sequence>
<keyword evidence="6" id="KW-0325">Glycoprotein</keyword>
<keyword evidence="5" id="KW-0472">Membrane</keyword>
<evidence type="ECO:0000256" key="2">
    <source>
        <dbReference type="ARBA" id="ARBA00022614"/>
    </source>
</evidence>
<dbReference type="InterPro" id="IPR053038">
    <property type="entry name" value="RLP_Defense"/>
</dbReference>
<evidence type="ECO:0000256" key="6">
    <source>
        <dbReference type="ARBA" id="ARBA00023180"/>
    </source>
</evidence>
<comment type="subcellular location">
    <subcellularLocation>
        <location evidence="1">Membrane</location>
    </subcellularLocation>
</comment>
<keyword evidence="9" id="KW-1185">Reference proteome</keyword>